<gene>
    <name evidence="2" type="ORF">H5410_030475</name>
</gene>
<organism evidence="2 3">
    <name type="scientific">Solanum commersonii</name>
    <name type="common">Commerson's wild potato</name>
    <name type="synonym">Commerson's nightshade</name>
    <dbReference type="NCBI Taxonomy" id="4109"/>
    <lineage>
        <taxon>Eukaryota</taxon>
        <taxon>Viridiplantae</taxon>
        <taxon>Streptophyta</taxon>
        <taxon>Embryophyta</taxon>
        <taxon>Tracheophyta</taxon>
        <taxon>Spermatophyta</taxon>
        <taxon>Magnoliopsida</taxon>
        <taxon>eudicotyledons</taxon>
        <taxon>Gunneridae</taxon>
        <taxon>Pentapetalae</taxon>
        <taxon>asterids</taxon>
        <taxon>lamiids</taxon>
        <taxon>Solanales</taxon>
        <taxon>Solanaceae</taxon>
        <taxon>Solanoideae</taxon>
        <taxon>Solaneae</taxon>
        <taxon>Solanum</taxon>
    </lineage>
</organism>
<dbReference type="AlphaFoldDB" id="A0A9J5YFS6"/>
<keyword evidence="1" id="KW-0812">Transmembrane</keyword>
<accession>A0A9J5YFS6</accession>
<keyword evidence="3" id="KW-1185">Reference proteome</keyword>
<keyword evidence="1" id="KW-0472">Membrane</keyword>
<feature type="non-terminal residue" evidence="2">
    <location>
        <position position="85"/>
    </location>
</feature>
<comment type="caution">
    <text evidence="2">The sequence shown here is derived from an EMBL/GenBank/DDBJ whole genome shotgun (WGS) entry which is preliminary data.</text>
</comment>
<evidence type="ECO:0000256" key="1">
    <source>
        <dbReference type="SAM" id="Phobius"/>
    </source>
</evidence>
<protein>
    <submittedName>
        <fullName evidence="2">Uncharacterized protein</fullName>
    </submittedName>
</protein>
<feature type="transmembrane region" description="Helical" evidence="1">
    <location>
        <begin position="34"/>
        <end position="65"/>
    </location>
</feature>
<reference evidence="2 3" key="1">
    <citation type="submission" date="2020-09" db="EMBL/GenBank/DDBJ databases">
        <title>De no assembly of potato wild relative species, Solanum commersonii.</title>
        <authorList>
            <person name="Cho K."/>
        </authorList>
    </citation>
    <scope>NUCLEOTIDE SEQUENCE [LARGE SCALE GENOMIC DNA]</scope>
    <source>
        <strain evidence="2">LZ3.2</strain>
        <tissue evidence="2">Leaf</tissue>
    </source>
</reference>
<dbReference type="EMBL" id="JACXVP010000006">
    <property type="protein sequence ID" value="KAG5599105.1"/>
    <property type="molecule type" value="Genomic_DNA"/>
</dbReference>
<sequence>ARRFYDKLEESSRPLCEGSLHSALSVAVILREKLVIFIIITLVIMCHVGETCPIAMMKAILILYFHRYQFLIKMVKDLKSEASLI</sequence>
<proteinExistence type="predicted"/>
<evidence type="ECO:0000313" key="2">
    <source>
        <dbReference type="EMBL" id="KAG5599105.1"/>
    </source>
</evidence>
<name>A0A9J5YFS6_SOLCO</name>
<dbReference type="Proteomes" id="UP000824120">
    <property type="component" value="Chromosome 6"/>
</dbReference>
<evidence type="ECO:0000313" key="3">
    <source>
        <dbReference type="Proteomes" id="UP000824120"/>
    </source>
</evidence>
<keyword evidence="1" id="KW-1133">Transmembrane helix</keyword>